<reference evidence="1 2" key="1">
    <citation type="submission" date="2008-07" db="EMBL/GenBank/DDBJ databases">
        <authorList>
            <person name="Tandeau de Marsac N."/>
            <person name="Ferriera S."/>
            <person name="Johnson J."/>
            <person name="Kravitz S."/>
            <person name="Beeson K."/>
            <person name="Sutton G."/>
            <person name="Rogers Y.-H."/>
            <person name="Friedman R."/>
            <person name="Frazier M."/>
            <person name="Venter J.C."/>
        </authorList>
    </citation>
    <scope>NUCLEOTIDE SEQUENCE [LARGE SCALE GENOMIC DNA]</scope>
    <source>
        <strain evidence="1 2">PCC 7420</strain>
    </source>
</reference>
<dbReference type="HOGENOM" id="CLU_1955836_0_0_3"/>
<keyword evidence="2" id="KW-1185">Reference proteome</keyword>
<gene>
    <name evidence="1" type="ORF">MC7420_4233</name>
</gene>
<dbReference type="AlphaFoldDB" id="B4VVA3"/>
<name>B4VVA3_9CYAN</name>
<protein>
    <submittedName>
        <fullName evidence="1">Uncharacterized protein</fullName>
    </submittedName>
</protein>
<proteinExistence type="predicted"/>
<dbReference type="STRING" id="118168.MC7420_4233"/>
<dbReference type="RefSeq" id="WP_006102553.1">
    <property type="nucleotide sequence ID" value="NZ_DS989854.1"/>
</dbReference>
<organism evidence="1 2">
    <name type="scientific">Coleofasciculus chthonoplastes PCC 7420</name>
    <dbReference type="NCBI Taxonomy" id="118168"/>
    <lineage>
        <taxon>Bacteria</taxon>
        <taxon>Bacillati</taxon>
        <taxon>Cyanobacteriota</taxon>
        <taxon>Cyanophyceae</taxon>
        <taxon>Coleofasciculales</taxon>
        <taxon>Coleofasciculaceae</taxon>
        <taxon>Coleofasciculus</taxon>
    </lineage>
</organism>
<dbReference type="Proteomes" id="UP000003835">
    <property type="component" value="Unassembled WGS sequence"/>
</dbReference>
<dbReference type="EMBL" id="DS989854">
    <property type="protein sequence ID" value="EDX74248.1"/>
    <property type="molecule type" value="Genomic_DNA"/>
</dbReference>
<accession>B4VVA3</accession>
<sequence>MVNPAINSNGNTVKQIACQRNLCEREIGIEIDVFPHADWSNLKNPKFNYLQDVIKRNESSGNRQDCQRYRIVAAQIVPPFDFDEPPTWLYGLKPINYKGKLSVREIDWYGEDEICASSEESLLGDIEF</sequence>
<evidence type="ECO:0000313" key="1">
    <source>
        <dbReference type="EMBL" id="EDX74248.1"/>
    </source>
</evidence>
<evidence type="ECO:0000313" key="2">
    <source>
        <dbReference type="Proteomes" id="UP000003835"/>
    </source>
</evidence>